<evidence type="ECO:0000313" key="3">
    <source>
        <dbReference type="EMBL" id="HHS28984.1"/>
    </source>
</evidence>
<accession>A0A7V6A2G9</accession>
<dbReference type="Gene3D" id="3.40.50.2300">
    <property type="match status" value="1"/>
</dbReference>
<gene>
    <name evidence="3" type="ORF">ENV52_04705</name>
</gene>
<name>A0A7V6A2G9_9BACT</name>
<protein>
    <submittedName>
        <fullName evidence="3">Response regulator</fullName>
    </submittedName>
</protein>
<evidence type="ECO:0000256" key="1">
    <source>
        <dbReference type="PROSITE-ProRule" id="PRU00169"/>
    </source>
</evidence>
<dbReference type="EMBL" id="DTGR01000073">
    <property type="protein sequence ID" value="HHS28984.1"/>
    <property type="molecule type" value="Genomic_DNA"/>
</dbReference>
<dbReference type="Pfam" id="PF00072">
    <property type="entry name" value="Response_reg"/>
    <property type="match status" value="1"/>
</dbReference>
<comment type="caution">
    <text evidence="3">The sequence shown here is derived from an EMBL/GenBank/DDBJ whole genome shotgun (WGS) entry which is preliminary data.</text>
</comment>
<dbReference type="AlphaFoldDB" id="A0A7V6A2G9"/>
<keyword evidence="1" id="KW-0597">Phosphoprotein</keyword>
<feature type="domain" description="Response regulatory" evidence="2">
    <location>
        <begin position="28"/>
        <end position="142"/>
    </location>
</feature>
<dbReference type="GO" id="GO:0000160">
    <property type="term" value="P:phosphorelay signal transduction system"/>
    <property type="evidence" value="ECO:0007669"/>
    <property type="project" value="InterPro"/>
</dbReference>
<feature type="modified residue" description="4-aspartylphosphate" evidence="1">
    <location>
        <position position="78"/>
    </location>
</feature>
<sequence length="151" mass="17206">MLRWLRFLSLTGKALPDPQDDDVDKAFKILIADRNRNVRNLLQRELLEAGYQVILAGEDRELIRLMHDEHAADLLILDPDLPSSLSIAELITLLHGRKPTLPIVIYTFLNDGLNYRDLPGVAMCLEKEEDIDHLKEGVTMVINKYYSPCPA</sequence>
<dbReference type="InterPro" id="IPR001789">
    <property type="entry name" value="Sig_transdc_resp-reg_receiver"/>
</dbReference>
<organism evidence="3">
    <name type="scientific">Desulfobacca acetoxidans</name>
    <dbReference type="NCBI Taxonomy" id="60893"/>
    <lineage>
        <taxon>Bacteria</taxon>
        <taxon>Pseudomonadati</taxon>
        <taxon>Thermodesulfobacteriota</taxon>
        <taxon>Desulfobaccia</taxon>
        <taxon>Desulfobaccales</taxon>
        <taxon>Desulfobaccaceae</taxon>
        <taxon>Desulfobacca</taxon>
    </lineage>
</organism>
<proteinExistence type="predicted"/>
<dbReference type="InterPro" id="IPR011006">
    <property type="entry name" value="CheY-like_superfamily"/>
</dbReference>
<evidence type="ECO:0000259" key="2">
    <source>
        <dbReference type="PROSITE" id="PS50110"/>
    </source>
</evidence>
<dbReference type="PROSITE" id="PS50110">
    <property type="entry name" value="RESPONSE_REGULATORY"/>
    <property type="match status" value="1"/>
</dbReference>
<dbReference type="SUPFAM" id="SSF52172">
    <property type="entry name" value="CheY-like"/>
    <property type="match status" value="1"/>
</dbReference>
<reference evidence="3" key="1">
    <citation type="journal article" date="2020" name="mSystems">
        <title>Genome- and Community-Level Interaction Insights into Carbon Utilization and Element Cycling Functions of Hydrothermarchaeota in Hydrothermal Sediment.</title>
        <authorList>
            <person name="Zhou Z."/>
            <person name="Liu Y."/>
            <person name="Xu W."/>
            <person name="Pan J."/>
            <person name="Luo Z.H."/>
            <person name="Li M."/>
        </authorList>
    </citation>
    <scope>NUCLEOTIDE SEQUENCE [LARGE SCALE GENOMIC DNA]</scope>
    <source>
        <strain evidence="3">SpSt-767</strain>
    </source>
</reference>